<proteinExistence type="predicted"/>
<comment type="caution">
    <text evidence="1">The sequence shown here is derived from an EMBL/GenBank/DDBJ whole genome shotgun (WGS) entry which is preliminary data.</text>
</comment>
<accession>A0A498JWJ6</accession>
<evidence type="ECO:0000313" key="1">
    <source>
        <dbReference type="EMBL" id="RXH99555.1"/>
    </source>
</evidence>
<sequence>MGVTSQLGPPSHLELDSTVAQYCPLWALTTSSLFCF</sequence>
<dbReference type="AlphaFoldDB" id="A0A498JWJ6"/>
<reference evidence="1 2" key="1">
    <citation type="submission" date="2018-10" db="EMBL/GenBank/DDBJ databases">
        <title>A high-quality apple genome assembly.</title>
        <authorList>
            <person name="Hu J."/>
        </authorList>
    </citation>
    <scope>NUCLEOTIDE SEQUENCE [LARGE SCALE GENOMIC DNA]</scope>
    <source>
        <strain evidence="2">cv. HFTH1</strain>
        <tissue evidence="1">Young leaf</tissue>
    </source>
</reference>
<keyword evidence="2" id="KW-1185">Reference proteome</keyword>
<protein>
    <submittedName>
        <fullName evidence="1">Uncharacterized protein</fullName>
    </submittedName>
</protein>
<dbReference type="EMBL" id="RDQH01000331">
    <property type="protein sequence ID" value="RXH99555.1"/>
    <property type="molecule type" value="Genomic_DNA"/>
</dbReference>
<gene>
    <name evidence="1" type="ORF">DVH24_021357</name>
</gene>
<evidence type="ECO:0000313" key="2">
    <source>
        <dbReference type="Proteomes" id="UP000290289"/>
    </source>
</evidence>
<dbReference type="Proteomes" id="UP000290289">
    <property type="component" value="Chromosome 5"/>
</dbReference>
<organism evidence="1 2">
    <name type="scientific">Malus domestica</name>
    <name type="common">Apple</name>
    <name type="synonym">Pyrus malus</name>
    <dbReference type="NCBI Taxonomy" id="3750"/>
    <lineage>
        <taxon>Eukaryota</taxon>
        <taxon>Viridiplantae</taxon>
        <taxon>Streptophyta</taxon>
        <taxon>Embryophyta</taxon>
        <taxon>Tracheophyta</taxon>
        <taxon>Spermatophyta</taxon>
        <taxon>Magnoliopsida</taxon>
        <taxon>eudicotyledons</taxon>
        <taxon>Gunneridae</taxon>
        <taxon>Pentapetalae</taxon>
        <taxon>rosids</taxon>
        <taxon>fabids</taxon>
        <taxon>Rosales</taxon>
        <taxon>Rosaceae</taxon>
        <taxon>Amygdaloideae</taxon>
        <taxon>Maleae</taxon>
        <taxon>Malus</taxon>
    </lineage>
</organism>
<name>A0A498JWJ6_MALDO</name>